<dbReference type="GO" id="GO:0032506">
    <property type="term" value="P:cytokinetic process"/>
    <property type="evidence" value="ECO:0007669"/>
    <property type="project" value="TreeGrafter"/>
</dbReference>
<feature type="compositionally biased region" description="Low complexity" evidence="1">
    <location>
        <begin position="121"/>
        <end position="136"/>
    </location>
</feature>
<dbReference type="EMBL" id="JAAMOW010000009">
    <property type="protein sequence ID" value="NGY06457.1"/>
    <property type="molecule type" value="Genomic_DNA"/>
</dbReference>
<evidence type="ECO:0000313" key="4">
    <source>
        <dbReference type="EMBL" id="NGY06457.1"/>
    </source>
</evidence>
<evidence type="ECO:0000256" key="1">
    <source>
        <dbReference type="SAM" id="MobiDB-lite"/>
    </source>
</evidence>
<proteinExistence type="predicted"/>
<keyword evidence="2" id="KW-0472">Membrane</keyword>
<dbReference type="InterPro" id="IPR052521">
    <property type="entry name" value="Cell_div_SPOR-domain"/>
</dbReference>
<keyword evidence="5" id="KW-1185">Reference proteome</keyword>
<dbReference type="PANTHER" id="PTHR38687:SF1">
    <property type="entry name" value="CELL DIVISION PROTEIN DEDD"/>
    <property type="match status" value="1"/>
</dbReference>
<reference evidence="4 5" key="1">
    <citation type="journal article" date="2014" name="Int. J. Syst. Evol. Microbiol.">
        <title>Solimonas terrae sp. nov., isolated from soil.</title>
        <authorList>
            <person name="Kim S.J."/>
            <person name="Moon J.Y."/>
            <person name="Weon H.Y."/>
            <person name="Ahn J.H."/>
            <person name="Chen W.M."/>
            <person name="Kwon S.W."/>
        </authorList>
    </citation>
    <scope>NUCLEOTIDE SEQUENCE [LARGE SCALE GENOMIC DNA]</scope>
    <source>
        <strain evidence="4 5">KIS83-12</strain>
    </source>
</reference>
<dbReference type="AlphaFoldDB" id="A0A6M2BX40"/>
<feature type="compositionally biased region" description="Low complexity" evidence="1">
    <location>
        <begin position="60"/>
        <end position="71"/>
    </location>
</feature>
<evidence type="ECO:0000313" key="5">
    <source>
        <dbReference type="Proteomes" id="UP000472676"/>
    </source>
</evidence>
<dbReference type="Pfam" id="PF05036">
    <property type="entry name" value="SPOR"/>
    <property type="match status" value="1"/>
</dbReference>
<gene>
    <name evidence="4" type="ORF">G7Y85_16915</name>
</gene>
<feature type="domain" description="SPOR" evidence="3">
    <location>
        <begin position="139"/>
        <end position="218"/>
    </location>
</feature>
<dbReference type="RefSeq" id="WP_166260055.1">
    <property type="nucleotide sequence ID" value="NZ_JAAMOW010000009.1"/>
</dbReference>
<dbReference type="InterPro" id="IPR007730">
    <property type="entry name" value="SPOR-like_dom"/>
</dbReference>
<feature type="region of interest" description="Disordered" evidence="1">
    <location>
        <begin position="59"/>
        <end position="87"/>
    </location>
</feature>
<dbReference type="GO" id="GO:0042834">
    <property type="term" value="F:peptidoglycan binding"/>
    <property type="evidence" value="ECO:0007669"/>
    <property type="project" value="InterPro"/>
</dbReference>
<name>A0A6M2BX40_9GAMM</name>
<protein>
    <recommendedName>
        <fullName evidence="3">SPOR domain-containing protein</fullName>
    </recommendedName>
</protein>
<dbReference type="GO" id="GO:0030428">
    <property type="term" value="C:cell septum"/>
    <property type="evidence" value="ECO:0007669"/>
    <property type="project" value="TreeGrafter"/>
</dbReference>
<evidence type="ECO:0000256" key="2">
    <source>
        <dbReference type="SAM" id="Phobius"/>
    </source>
</evidence>
<organism evidence="4 5">
    <name type="scientific">Solimonas terrae</name>
    <dbReference type="NCBI Taxonomy" id="1396819"/>
    <lineage>
        <taxon>Bacteria</taxon>
        <taxon>Pseudomonadati</taxon>
        <taxon>Pseudomonadota</taxon>
        <taxon>Gammaproteobacteria</taxon>
        <taxon>Nevskiales</taxon>
        <taxon>Nevskiaceae</taxon>
        <taxon>Solimonas</taxon>
    </lineage>
</organism>
<dbReference type="PROSITE" id="PS51724">
    <property type="entry name" value="SPOR"/>
    <property type="match status" value="1"/>
</dbReference>
<sequence length="219" mass="23377">MSRDYAPRGGGNRRQTRKSKSKNSGVPGWIWLIAGLSFGLAVAAFVYIRQPASAPMLTQADNDAPAASEAAKGGHEKGGKSQALPLPPKEKERFTFYEILKNQEVVLPNDAVKSSKPPDVAAPSNPATPAPASAANGNDGNTGSYIIQVASYRSQNEAEKQKASLALLGVESRIESVTIDGKDTFYRVRIGPDSNWSHVQTTMSRLEASGIQALLVKIN</sequence>
<evidence type="ECO:0000259" key="3">
    <source>
        <dbReference type="PROSITE" id="PS51724"/>
    </source>
</evidence>
<feature type="region of interest" description="Disordered" evidence="1">
    <location>
        <begin position="1"/>
        <end position="25"/>
    </location>
</feature>
<dbReference type="Proteomes" id="UP000472676">
    <property type="component" value="Unassembled WGS sequence"/>
</dbReference>
<dbReference type="SUPFAM" id="SSF110997">
    <property type="entry name" value="Sporulation related repeat"/>
    <property type="match status" value="1"/>
</dbReference>
<dbReference type="Gene3D" id="3.30.70.1070">
    <property type="entry name" value="Sporulation related repeat"/>
    <property type="match status" value="1"/>
</dbReference>
<keyword evidence="2" id="KW-1133">Transmembrane helix</keyword>
<comment type="caution">
    <text evidence="4">The sequence shown here is derived from an EMBL/GenBank/DDBJ whole genome shotgun (WGS) entry which is preliminary data.</text>
</comment>
<keyword evidence="2" id="KW-0812">Transmembrane</keyword>
<feature type="region of interest" description="Disordered" evidence="1">
    <location>
        <begin position="111"/>
        <end position="140"/>
    </location>
</feature>
<dbReference type="PANTHER" id="PTHR38687">
    <property type="entry name" value="CELL DIVISION PROTEIN DEDD-RELATED"/>
    <property type="match status" value="1"/>
</dbReference>
<accession>A0A6M2BX40</accession>
<dbReference type="GO" id="GO:0032153">
    <property type="term" value="C:cell division site"/>
    <property type="evidence" value="ECO:0007669"/>
    <property type="project" value="TreeGrafter"/>
</dbReference>
<dbReference type="InterPro" id="IPR036680">
    <property type="entry name" value="SPOR-like_sf"/>
</dbReference>
<feature type="transmembrane region" description="Helical" evidence="2">
    <location>
        <begin position="28"/>
        <end position="48"/>
    </location>
</feature>